<evidence type="ECO:0000313" key="1">
    <source>
        <dbReference type="EMBL" id="MDN5210473.1"/>
    </source>
</evidence>
<reference evidence="1" key="1">
    <citation type="submission" date="2023-06" db="EMBL/GenBank/DDBJ databases">
        <title>Genomic of Agaribacillus aureum.</title>
        <authorList>
            <person name="Wang G."/>
        </authorList>
    </citation>
    <scope>NUCLEOTIDE SEQUENCE</scope>
    <source>
        <strain evidence="1">BMA12</strain>
    </source>
</reference>
<dbReference type="RefSeq" id="WP_346755817.1">
    <property type="nucleotide sequence ID" value="NZ_JAUJEB010000001.1"/>
</dbReference>
<comment type="caution">
    <text evidence="1">The sequence shown here is derived from an EMBL/GenBank/DDBJ whole genome shotgun (WGS) entry which is preliminary data.</text>
</comment>
<protein>
    <submittedName>
        <fullName evidence="1">Uncharacterized protein</fullName>
    </submittedName>
</protein>
<gene>
    <name evidence="1" type="ORF">QQ020_00390</name>
</gene>
<evidence type="ECO:0000313" key="2">
    <source>
        <dbReference type="Proteomes" id="UP001172083"/>
    </source>
</evidence>
<proteinExistence type="predicted"/>
<dbReference type="EMBL" id="JAUJEB010000001">
    <property type="protein sequence ID" value="MDN5210473.1"/>
    <property type="molecule type" value="Genomic_DNA"/>
</dbReference>
<sequence>MKLPDQELIIDQFLEFNKKGLSQIIGESTTLHGSLFPEDYLYGSSLIDKYRAWIENVFLPKIEESGEKGKKILNAIREKKLHKNSQLLAEVVVVLTLWFFPDHENIAATIALLIIIRKIFNDKKSDESSKS</sequence>
<name>A0ABT8KYG0_9BACT</name>
<keyword evidence="2" id="KW-1185">Reference proteome</keyword>
<dbReference type="Proteomes" id="UP001172083">
    <property type="component" value="Unassembled WGS sequence"/>
</dbReference>
<organism evidence="1 2">
    <name type="scientific">Agaribacillus aureus</name>
    <dbReference type="NCBI Taxonomy" id="3051825"/>
    <lineage>
        <taxon>Bacteria</taxon>
        <taxon>Pseudomonadati</taxon>
        <taxon>Bacteroidota</taxon>
        <taxon>Cytophagia</taxon>
        <taxon>Cytophagales</taxon>
        <taxon>Splendidivirgaceae</taxon>
        <taxon>Agaribacillus</taxon>
    </lineage>
</organism>
<accession>A0ABT8KYG0</accession>